<feature type="binding site" evidence="8">
    <location>
        <position position="225"/>
    </location>
    <ligand>
        <name>Fe cation</name>
        <dbReference type="ChEBI" id="CHEBI:24875"/>
        <label>2</label>
    </ligand>
</feature>
<organism evidence="10 11">
    <name type="scientific">Cutaneotrichosporon spelunceum</name>
    <dbReference type="NCBI Taxonomy" id="1672016"/>
    <lineage>
        <taxon>Eukaryota</taxon>
        <taxon>Fungi</taxon>
        <taxon>Dikarya</taxon>
        <taxon>Basidiomycota</taxon>
        <taxon>Agaricomycotina</taxon>
        <taxon>Tremellomycetes</taxon>
        <taxon>Trichosporonales</taxon>
        <taxon>Trichosporonaceae</taxon>
        <taxon>Cutaneotrichosporon</taxon>
    </lineage>
</organism>
<evidence type="ECO:0000313" key="11">
    <source>
        <dbReference type="Proteomes" id="UP001222932"/>
    </source>
</evidence>
<dbReference type="InterPro" id="IPR009078">
    <property type="entry name" value="Ferritin-like_SF"/>
</dbReference>
<dbReference type="Proteomes" id="UP001222932">
    <property type="component" value="Unassembled WGS sequence"/>
</dbReference>
<keyword evidence="11" id="KW-1185">Reference proteome</keyword>
<evidence type="ECO:0000256" key="2">
    <source>
        <dbReference type="ARBA" id="ARBA00022688"/>
    </source>
</evidence>
<keyword evidence="2 8" id="KW-0831">Ubiquinone biosynthesis</keyword>
<dbReference type="InterPro" id="IPR011566">
    <property type="entry name" value="Ubq_synth_Coq7"/>
</dbReference>
<feature type="binding site" evidence="8">
    <location>
        <position position="140"/>
    </location>
    <ligand>
        <name>Fe cation</name>
        <dbReference type="ChEBI" id="CHEBI:24875"/>
        <label>1</label>
    </ligand>
</feature>
<dbReference type="Pfam" id="PF03232">
    <property type="entry name" value="COQ7"/>
    <property type="match status" value="1"/>
</dbReference>
<feature type="compositionally biased region" description="Low complexity" evidence="9">
    <location>
        <begin position="62"/>
        <end position="109"/>
    </location>
</feature>
<dbReference type="EC" id="1.14.99.60" evidence="8"/>
<keyword evidence="8" id="KW-0999">Mitochondrion inner membrane</keyword>
<feature type="binding site" evidence="8">
    <location>
        <position position="173"/>
    </location>
    <ligand>
        <name>Fe cation</name>
        <dbReference type="ChEBI" id="CHEBI:24875"/>
        <label>2</label>
    </ligand>
</feature>
<reference evidence="10" key="2">
    <citation type="submission" date="2023-06" db="EMBL/GenBank/DDBJ databases">
        <authorList>
            <person name="Kobayashi Y."/>
            <person name="Kayamori A."/>
            <person name="Aoki K."/>
            <person name="Shiwa Y."/>
            <person name="Fujita N."/>
            <person name="Sugita T."/>
            <person name="Iwasaki W."/>
            <person name="Tanaka N."/>
            <person name="Takashima M."/>
        </authorList>
    </citation>
    <scope>NUCLEOTIDE SEQUENCE</scope>
    <source>
        <strain evidence="10">HIS016</strain>
    </source>
</reference>
<keyword evidence="6 8" id="KW-0503">Monooxygenase</keyword>
<evidence type="ECO:0000256" key="6">
    <source>
        <dbReference type="ARBA" id="ARBA00023033"/>
    </source>
</evidence>
<accession>A0AAD3TZY7</accession>
<gene>
    <name evidence="8 10" type="primary">COQ7</name>
    <name evidence="10" type="ORF">CspeluHIS016_0901980</name>
</gene>
<comment type="subcellular location">
    <subcellularLocation>
        <location evidence="8">Mitochondrion inner membrane</location>
        <topology evidence="8">Peripheral membrane protein</topology>
        <orientation evidence="8">Matrix side</orientation>
    </subcellularLocation>
</comment>
<evidence type="ECO:0000256" key="1">
    <source>
        <dbReference type="ARBA" id="ARBA00004749"/>
    </source>
</evidence>
<feature type="binding site" evidence="8">
    <location>
        <position position="173"/>
    </location>
    <ligand>
        <name>Fe cation</name>
        <dbReference type="ChEBI" id="CHEBI:24875"/>
        <label>1</label>
    </ligand>
</feature>
<name>A0AAD3TZY7_9TREE</name>
<dbReference type="EMBL" id="BTCM01000009">
    <property type="protein sequence ID" value="GMK59981.1"/>
    <property type="molecule type" value="Genomic_DNA"/>
</dbReference>
<dbReference type="PANTHER" id="PTHR11237:SF4">
    <property type="entry name" value="5-DEMETHOXYUBIQUINONE HYDROXYLASE, MITOCHONDRIAL"/>
    <property type="match status" value="1"/>
</dbReference>
<protein>
    <recommendedName>
        <fullName evidence="8">5-demethoxyubiquinone hydroxylase, mitochondrial</fullName>
        <shortName evidence="8">DMQ hydroxylase</shortName>
        <ecNumber evidence="8">1.14.99.60</ecNumber>
    </recommendedName>
    <alternativeName>
        <fullName evidence="8">Ubiquinone biosynthesis monooxygenase COQ7</fullName>
    </alternativeName>
</protein>
<feature type="compositionally biased region" description="Low complexity" evidence="9">
    <location>
        <begin position="30"/>
        <end position="55"/>
    </location>
</feature>
<reference evidence="10" key="1">
    <citation type="journal article" date="2023" name="BMC Genomics">
        <title>Chromosome-level genome assemblies of Cutaneotrichosporon spp. (Trichosporonales, Basidiomycota) reveal imbalanced evolution between nucleotide sequences and chromosome synteny.</title>
        <authorList>
            <person name="Kobayashi Y."/>
            <person name="Kayamori A."/>
            <person name="Aoki K."/>
            <person name="Shiwa Y."/>
            <person name="Matsutani M."/>
            <person name="Fujita N."/>
            <person name="Sugita T."/>
            <person name="Iwasaki W."/>
            <person name="Tanaka N."/>
            <person name="Takashima M."/>
        </authorList>
    </citation>
    <scope>NUCLEOTIDE SEQUENCE</scope>
    <source>
        <strain evidence="10">HIS016</strain>
    </source>
</reference>
<dbReference type="SUPFAM" id="SSF47240">
    <property type="entry name" value="Ferritin-like"/>
    <property type="match status" value="1"/>
</dbReference>
<feature type="binding site" evidence="8">
    <location>
        <position position="266"/>
    </location>
    <ligand>
        <name>Fe cation</name>
        <dbReference type="ChEBI" id="CHEBI:24875"/>
        <label>1</label>
    </ligand>
</feature>
<dbReference type="AlphaFoldDB" id="A0AAD3TZY7"/>
<sequence>MLRPTVLLRPLGARTLTLASHAYLPPGPKPGSFSGPAPTAGSGPNASAPPNAPAGIPHATLAESPAAPKSGSSSSTTPTDTSSASSETPSASSSASTSTGASDTGLAAATHHRATTESPDLGAADRRLIEEIVRVDHAGELGANWIYRGQKWACHMRGDKRTAGQVEEMWDNERHHLNVLTRVADQHRVRPTALYPVWQGLAWGLGAATALMGKEAAMACTEAVETVIGEHYDDQLRALGPLLARDNVHPSIPLLAEILEEFRDDELAHLDTAVEEGALKAPGHSLLSAAVAAACRVGIAVAEKV</sequence>
<comment type="catalytic activity">
    <reaction evidence="8">
        <text>a 5-methoxy-2-methyl-3-(all-trans-polyprenyl)benzene-1,4-diol + AH2 + O2 = a 3-demethylubiquinol + A + H2O</text>
        <dbReference type="Rhea" id="RHEA:50908"/>
        <dbReference type="Rhea" id="RHEA-COMP:10859"/>
        <dbReference type="Rhea" id="RHEA-COMP:10914"/>
        <dbReference type="ChEBI" id="CHEBI:13193"/>
        <dbReference type="ChEBI" id="CHEBI:15377"/>
        <dbReference type="ChEBI" id="CHEBI:15379"/>
        <dbReference type="ChEBI" id="CHEBI:17499"/>
        <dbReference type="ChEBI" id="CHEBI:84167"/>
        <dbReference type="ChEBI" id="CHEBI:84422"/>
        <dbReference type="EC" id="1.14.99.60"/>
    </reaction>
</comment>
<evidence type="ECO:0000256" key="3">
    <source>
        <dbReference type="ARBA" id="ARBA00022723"/>
    </source>
</evidence>
<evidence type="ECO:0000256" key="8">
    <source>
        <dbReference type="HAMAP-Rule" id="MF_03194"/>
    </source>
</evidence>
<keyword evidence="5 8" id="KW-0408">Iron</keyword>
<dbReference type="GO" id="GO:0006744">
    <property type="term" value="P:ubiquinone biosynthetic process"/>
    <property type="evidence" value="ECO:0007669"/>
    <property type="project" value="UniProtKB-UniRule"/>
</dbReference>
<evidence type="ECO:0000256" key="9">
    <source>
        <dbReference type="SAM" id="MobiDB-lite"/>
    </source>
</evidence>
<feature type="binding site" evidence="8">
    <location>
        <position position="269"/>
    </location>
    <ligand>
        <name>Fe cation</name>
        <dbReference type="ChEBI" id="CHEBI:24875"/>
        <label>2</label>
    </ligand>
</feature>
<dbReference type="GO" id="GO:0031314">
    <property type="term" value="C:extrinsic component of mitochondrial inner membrane"/>
    <property type="evidence" value="ECO:0007669"/>
    <property type="project" value="UniProtKB-UniRule"/>
</dbReference>
<comment type="function">
    <text evidence="8">Catalyzes the hydroxylation of 2-polyprenyl-3-methyl-6-methoxy-1,4-benzoquinol (DMQH2) during ubiquinone biosynthesis. Has also a structural role in the COQ enzyme complex, stabilizing other COQ polypeptides.</text>
</comment>
<keyword evidence="7 8" id="KW-0472">Membrane</keyword>
<comment type="caution">
    <text evidence="10">The sequence shown here is derived from an EMBL/GenBank/DDBJ whole genome shotgun (WGS) entry which is preliminary data.</text>
</comment>
<comment type="cofactor">
    <cofactor evidence="8">
        <name>Fe cation</name>
        <dbReference type="ChEBI" id="CHEBI:24875"/>
    </cofactor>
    <text evidence="8">Binds 2 iron ions per subunit.</text>
</comment>
<feature type="binding site" evidence="8">
    <location>
        <position position="176"/>
    </location>
    <ligand>
        <name>Fe cation</name>
        <dbReference type="ChEBI" id="CHEBI:24875"/>
        <label>1</label>
    </ligand>
</feature>
<comment type="similarity">
    <text evidence="8">Belongs to the COQ7 family.</text>
</comment>
<dbReference type="HAMAP" id="MF_01658">
    <property type="entry name" value="COQ7"/>
    <property type="match status" value="1"/>
</dbReference>
<dbReference type="GO" id="GO:0008682">
    <property type="term" value="F:3-demethoxyubiquinol 3-hydroxylase activity"/>
    <property type="evidence" value="ECO:0007669"/>
    <property type="project" value="UniProtKB-EC"/>
</dbReference>
<evidence type="ECO:0000256" key="5">
    <source>
        <dbReference type="ARBA" id="ARBA00023004"/>
    </source>
</evidence>
<dbReference type="GO" id="GO:0016709">
    <property type="term" value="F:oxidoreductase activity, acting on paired donors, with incorporation or reduction of molecular oxygen, NAD(P)H as one donor, and incorporation of one atom of oxygen"/>
    <property type="evidence" value="ECO:0007669"/>
    <property type="project" value="UniProtKB-UniRule"/>
</dbReference>
<keyword evidence="3 8" id="KW-0479">Metal-binding</keyword>
<keyword evidence="4 8" id="KW-0560">Oxidoreductase</keyword>
<keyword evidence="8" id="KW-0496">Mitochondrion</keyword>
<proteinExistence type="inferred from homology"/>
<feature type="binding site" evidence="8">
    <location>
        <position position="266"/>
    </location>
    <ligand>
        <name>Fe cation</name>
        <dbReference type="ChEBI" id="CHEBI:24875"/>
        <label>2</label>
    </ligand>
</feature>
<dbReference type="CDD" id="cd01042">
    <property type="entry name" value="DMQH"/>
    <property type="match status" value="1"/>
</dbReference>
<comment type="pathway">
    <text evidence="1 8">Cofactor biosynthesis; ubiquinone biosynthesis.</text>
</comment>
<comment type="subunit">
    <text evidence="8">Component of a multi-subunit COQ enzyme complex, composed of at least COQ3, COQ4, COQ5, COQ6, COQ7 and COQ9.</text>
</comment>
<feature type="region of interest" description="Disordered" evidence="9">
    <location>
        <begin position="25"/>
        <end position="122"/>
    </location>
</feature>
<dbReference type="GO" id="GO:0046872">
    <property type="term" value="F:metal ion binding"/>
    <property type="evidence" value="ECO:0007669"/>
    <property type="project" value="UniProtKB-KW"/>
</dbReference>
<evidence type="ECO:0000313" key="10">
    <source>
        <dbReference type="EMBL" id="GMK59981.1"/>
    </source>
</evidence>
<dbReference type="PANTHER" id="PTHR11237">
    <property type="entry name" value="COENZYME Q10 BIOSYNTHESIS PROTEIN 7"/>
    <property type="match status" value="1"/>
</dbReference>
<evidence type="ECO:0000256" key="7">
    <source>
        <dbReference type="ARBA" id="ARBA00023136"/>
    </source>
</evidence>
<evidence type="ECO:0000256" key="4">
    <source>
        <dbReference type="ARBA" id="ARBA00023002"/>
    </source>
</evidence>